<dbReference type="EnsemblMetazoa" id="AFAF020954-RA">
    <property type="protein sequence ID" value="AFAF020954-PA"/>
    <property type="gene ID" value="AFAF020954"/>
</dbReference>
<feature type="domain" description="FHA" evidence="2">
    <location>
        <begin position="39"/>
        <end position="97"/>
    </location>
</feature>
<keyword evidence="4" id="KW-1185">Reference proteome</keyword>
<feature type="transmembrane region" description="Helical" evidence="1">
    <location>
        <begin position="247"/>
        <end position="265"/>
    </location>
</feature>
<keyword evidence="1" id="KW-0812">Transmembrane</keyword>
<evidence type="ECO:0000313" key="4">
    <source>
        <dbReference type="Proteomes" id="UP000075886"/>
    </source>
</evidence>
<keyword evidence="1" id="KW-1133">Transmembrane helix</keyword>
<dbReference type="VEuPathDB" id="VectorBase:AFAF020954"/>
<evidence type="ECO:0000313" key="3">
    <source>
        <dbReference type="EnsemblMetazoa" id="AFAF020954-PA"/>
    </source>
</evidence>
<dbReference type="InterPro" id="IPR008984">
    <property type="entry name" value="SMAD_FHA_dom_sf"/>
</dbReference>
<dbReference type="Pfam" id="PF00498">
    <property type="entry name" value="FHA"/>
    <property type="match status" value="1"/>
</dbReference>
<evidence type="ECO:0000256" key="1">
    <source>
        <dbReference type="SAM" id="Phobius"/>
    </source>
</evidence>
<sequence>MATPDVLHTGEKCILELECTRNSQPFETKTLTFENGVEKYIGRYHKKKTPRCKDDTYLFFDSLAMSKTHASLCYKLGHLYVKDLFSNNGTYLNGESIQPDEINEPRVVKSGDVLRFGKLRMRVANGEVVKPIEAKVSIKYPVRLESEEMPKEVKPTSDDSFKEESYEIGVIASDESYEIAEELMELEILTEAQEMCSKEPMLTTTRYRHFVERGTVTETVDEFYSPSKEKKASCDNCERVTDEFYAYRKWTLVVVAVCMLIIVFYQHV</sequence>
<dbReference type="PROSITE" id="PS50006">
    <property type="entry name" value="FHA_DOMAIN"/>
    <property type="match status" value="1"/>
</dbReference>
<reference evidence="4" key="1">
    <citation type="submission" date="2014-01" db="EMBL/GenBank/DDBJ databases">
        <title>The Genome Sequence of Anopheles farauti FAR1 (V2).</title>
        <authorList>
            <consortium name="The Broad Institute Genomics Platform"/>
            <person name="Neafsey D.E."/>
            <person name="Besansky N."/>
            <person name="Howell P."/>
            <person name="Walton C."/>
            <person name="Young S.K."/>
            <person name="Zeng Q."/>
            <person name="Gargeya S."/>
            <person name="Fitzgerald M."/>
            <person name="Haas B."/>
            <person name="Abouelleil A."/>
            <person name="Allen A.W."/>
            <person name="Alvarado L."/>
            <person name="Arachchi H.M."/>
            <person name="Berlin A.M."/>
            <person name="Chapman S.B."/>
            <person name="Gainer-Dewar J."/>
            <person name="Goldberg J."/>
            <person name="Griggs A."/>
            <person name="Gujja S."/>
            <person name="Hansen M."/>
            <person name="Howarth C."/>
            <person name="Imamovic A."/>
            <person name="Ireland A."/>
            <person name="Larimer J."/>
            <person name="McCowan C."/>
            <person name="Murphy C."/>
            <person name="Pearson M."/>
            <person name="Poon T.W."/>
            <person name="Priest M."/>
            <person name="Roberts A."/>
            <person name="Saif S."/>
            <person name="Shea T."/>
            <person name="Sisk P."/>
            <person name="Sykes S."/>
            <person name="Wortman J."/>
            <person name="Nusbaum C."/>
            <person name="Birren B."/>
        </authorList>
    </citation>
    <scope>NUCLEOTIDE SEQUENCE [LARGE SCALE GENOMIC DNA]</scope>
    <source>
        <strain evidence="4">FAR1</strain>
    </source>
</reference>
<protein>
    <recommendedName>
        <fullName evidence="2">FHA domain-containing protein</fullName>
    </recommendedName>
</protein>
<reference evidence="3" key="2">
    <citation type="submission" date="2020-05" db="UniProtKB">
        <authorList>
            <consortium name="EnsemblMetazoa"/>
        </authorList>
    </citation>
    <scope>IDENTIFICATION</scope>
    <source>
        <strain evidence="3">FAR1</strain>
    </source>
</reference>
<organism evidence="3 4">
    <name type="scientific">Anopheles farauti</name>
    <dbReference type="NCBI Taxonomy" id="69004"/>
    <lineage>
        <taxon>Eukaryota</taxon>
        <taxon>Metazoa</taxon>
        <taxon>Ecdysozoa</taxon>
        <taxon>Arthropoda</taxon>
        <taxon>Hexapoda</taxon>
        <taxon>Insecta</taxon>
        <taxon>Pterygota</taxon>
        <taxon>Neoptera</taxon>
        <taxon>Endopterygota</taxon>
        <taxon>Diptera</taxon>
        <taxon>Nematocera</taxon>
        <taxon>Culicoidea</taxon>
        <taxon>Culicidae</taxon>
        <taxon>Anophelinae</taxon>
        <taxon>Anopheles</taxon>
    </lineage>
</organism>
<dbReference type="Gene3D" id="2.60.200.20">
    <property type="match status" value="1"/>
</dbReference>
<name>A0A182R165_9DIPT</name>
<dbReference type="STRING" id="69004.A0A182R165"/>
<proteinExistence type="predicted"/>
<dbReference type="InterPro" id="IPR000253">
    <property type="entry name" value="FHA_dom"/>
</dbReference>
<dbReference type="Proteomes" id="UP000075886">
    <property type="component" value="Unassembled WGS sequence"/>
</dbReference>
<dbReference type="EMBL" id="AXCN02001080">
    <property type="status" value="NOT_ANNOTATED_CDS"/>
    <property type="molecule type" value="Genomic_DNA"/>
</dbReference>
<accession>A0A182R165</accession>
<dbReference type="AlphaFoldDB" id="A0A182R165"/>
<keyword evidence="1" id="KW-0472">Membrane</keyword>
<dbReference type="SMART" id="SM00240">
    <property type="entry name" value="FHA"/>
    <property type="match status" value="1"/>
</dbReference>
<dbReference type="SUPFAM" id="SSF49879">
    <property type="entry name" value="SMAD/FHA domain"/>
    <property type="match status" value="1"/>
</dbReference>
<evidence type="ECO:0000259" key="2">
    <source>
        <dbReference type="PROSITE" id="PS50006"/>
    </source>
</evidence>